<keyword evidence="2" id="KW-0004">4Fe-4S</keyword>
<keyword evidence="3" id="KW-0479">Metal-binding</keyword>
<evidence type="ECO:0000256" key="1">
    <source>
        <dbReference type="ARBA" id="ARBA00004196"/>
    </source>
</evidence>
<dbReference type="InterPro" id="IPR051555">
    <property type="entry name" value="FDH_Electron_Transfer_Unit"/>
</dbReference>
<dbReference type="PROSITE" id="PS51379">
    <property type="entry name" value="4FE4S_FER_2"/>
    <property type="match status" value="1"/>
</dbReference>
<evidence type="ECO:0000313" key="9">
    <source>
        <dbReference type="Proteomes" id="UP000587396"/>
    </source>
</evidence>
<dbReference type="RefSeq" id="WP_185905246.1">
    <property type="nucleotide sequence ID" value="NZ_JACMSE010000005.1"/>
</dbReference>
<dbReference type="Gene3D" id="3.30.70.20">
    <property type="match status" value="2"/>
</dbReference>
<reference evidence="8 9" key="1">
    <citation type="submission" date="2020-08" db="EMBL/GenBank/DDBJ databases">
        <authorList>
            <person name="Liu C."/>
            <person name="Sun Q."/>
        </authorList>
    </citation>
    <scope>NUCLEOTIDE SEQUENCE [LARGE SCALE GENOMIC DNA]</scope>
    <source>
        <strain evidence="8 9">N22</strain>
    </source>
</reference>
<evidence type="ECO:0000256" key="2">
    <source>
        <dbReference type="ARBA" id="ARBA00022485"/>
    </source>
</evidence>
<feature type="domain" description="4Fe-4S ferredoxin-type" evidence="7">
    <location>
        <begin position="5"/>
        <end position="35"/>
    </location>
</feature>
<dbReference type="GO" id="GO:0051539">
    <property type="term" value="F:4 iron, 4 sulfur cluster binding"/>
    <property type="evidence" value="ECO:0007669"/>
    <property type="project" value="UniProtKB-KW"/>
</dbReference>
<evidence type="ECO:0000256" key="4">
    <source>
        <dbReference type="ARBA" id="ARBA00022737"/>
    </source>
</evidence>
<comment type="caution">
    <text evidence="8">The sequence shown here is derived from an EMBL/GenBank/DDBJ whole genome shotgun (WGS) entry which is preliminary data.</text>
</comment>
<keyword evidence="6" id="KW-0411">Iron-sulfur</keyword>
<proteinExistence type="predicted"/>
<dbReference type="Pfam" id="PF12797">
    <property type="entry name" value="Fer4_2"/>
    <property type="match status" value="1"/>
</dbReference>
<evidence type="ECO:0000256" key="5">
    <source>
        <dbReference type="ARBA" id="ARBA00023004"/>
    </source>
</evidence>
<dbReference type="InterPro" id="IPR017896">
    <property type="entry name" value="4Fe4S_Fe-S-bd"/>
</dbReference>
<name>A0A842JG03_9ACTN</name>
<dbReference type="GO" id="GO:0030313">
    <property type="term" value="C:cell envelope"/>
    <property type="evidence" value="ECO:0007669"/>
    <property type="project" value="UniProtKB-SubCell"/>
</dbReference>
<keyword evidence="9" id="KW-1185">Reference proteome</keyword>
<keyword evidence="5" id="KW-0408">Iron</keyword>
<sequence>MDGKYGILVDYDWCTGCHSCEMACQMEHGFPIGQSGVQVCTMGPWLIEGETWQYDFAPIFGDQCDLCADRTAKGELPTCVHHCQASCMTYGPLDELSALLADHRKQTLCAL</sequence>
<keyword evidence="4" id="KW-0677">Repeat</keyword>
<dbReference type="Proteomes" id="UP000587396">
    <property type="component" value="Unassembled WGS sequence"/>
</dbReference>
<evidence type="ECO:0000259" key="7">
    <source>
        <dbReference type="PROSITE" id="PS51379"/>
    </source>
</evidence>
<evidence type="ECO:0000256" key="6">
    <source>
        <dbReference type="ARBA" id="ARBA00023014"/>
    </source>
</evidence>
<dbReference type="PANTHER" id="PTHR43545:SF4">
    <property type="entry name" value="IRON-SULFUR PROTEIN"/>
    <property type="match status" value="1"/>
</dbReference>
<comment type="subcellular location">
    <subcellularLocation>
        <location evidence="1">Cell envelope</location>
    </subcellularLocation>
</comment>
<gene>
    <name evidence="8" type="ORF">H7313_08655</name>
</gene>
<evidence type="ECO:0000256" key="3">
    <source>
        <dbReference type="ARBA" id="ARBA00022723"/>
    </source>
</evidence>
<dbReference type="PANTHER" id="PTHR43545">
    <property type="entry name" value="FORMATE DEHYDROGENASE, NITRATE-INDUCIBLE, IRON-SULFUR SUBUNIT"/>
    <property type="match status" value="1"/>
</dbReference>
<dbReference type="EMBL" id="JACMSE010000005">
    <property type="protein sequence ID" value="MBC2889411.1"/>
    <property type="molecule type" value="Genomic_DNA"/>
</dbReference>
<accession>A0A842JG03</accession>
<dbReference type="SUPFAM" id="SSF54862">
    <property type="entry name" value="4Fe-4S ferredoxins"/>
    <property type="match status" value="1"/>
</dbReference>
<evidence type="ECO:0000313" key="8">
    <source>
        <dbReference type="EMBL" id="MBC2889411.1"/>
    </source>
</evidence>
<protein>
    <submittedName>
        <fullName evidence="8">4Fe-4S binding protein</fullName>
    </submittedName>
</protein>
<organism evidence="8 9">
    <name type="scientific">Gordonibacter massiliensis</name>
    <name type="common">ex Traore et al. 2017</name>
    <dbReference type="NCBI Taxonomy" id="1841863"/>
    <lineage>
        <taxon>Bacteria</taxon>
        <taxon>Bacillati</taxon>
        <taxon>Actinomycetota</taxon>
        <taxon>Coriobacteriia</taxon>
        <taxon>Eggerthellales</taxon>
        <taxon>Eggerthellaceae</taxon>
        <taxon>Gordonibacter</taxon>
    </lineage>
</organism>
<dbReference type="GO" id="GO:0046872">
    <property type="term" value="F:metal ion binding"/>
    <property type="evidence" value="ECO:0007669"/>
    <property type="project" value="UniProtKB-KW"/>
</dbReference>
<dbReference type="AlphaFoldDB" id="A0A842JG03"/>